<comment type="similarity">
    <text evidence="2 8">Belongs to the ZIP transporter (TC 2.A.5) family.</text>
</comment>
<protein>
    <submittedName>
        <fullName evidence="10">ZIP-like iron-zinc transporter</fullName>
    </submittedName>
</protein>
<gene>
    <name evidence="10" type="ORF">STEHIDRAFT_87403</name>
</gene>
<keyword evidence="3 8" id="KW-0813">Transport</keyword>
<accession>R7RYK1</accession>
<sequence length="373" mass="39375">MSDSDEVNCGSGGGSDAFLGLRIASVFIIWAGSSFGAVFPVLARQSTLVNVPKWLFDFAKYFGSGVIIGTAFIHLLSPALDELGGDAPCLSPAWQEYPYALALALLSIFSIFIVELMAFRIGTAKLQKLGIHHDAHGHGIGALAAHGPESQRAGEAESGPGAGGEATIQEEDKGTGTETDIDLESASANKMKHGHGHHYATDEHGHSHENAVAAQIIGVAILEFGVLLHSVLIGLTLAVNEDFKVLFIVIIFHQLFEGLGIGSRLAYLTLPKKYTHIPLLAALLYGLTTPLGIAVGLGVRTTYNPDSARASIVSGVLDALSAGILIYTGLVELLAHEFLFSREMREASNMKLGYAVGCMLLGCGLMALLGKWA</sequence>
<evidence type="ECO:0000256" key="5">
    <source>
        <dbReference type="ARBA" id="ARBA00022989"/>
    </source>
</evidence>
<dbReference type="GO" id="GO:0005385">
    <property type="term" value="F:zinc ion transmembrane transporter activity"/>
    <property type="evidence" value="ECO:0007669"/>
    <property type="project" value="InterPro"/>
</dbReference>
<keyword evidence="7 8" id="KW-0472">Membrane</keyword>
<dbReference type="EMBL" id="JH687398">
    <property type="protein sequence ID" value="EIM80404.1"/>
    <property type="molecule type" value="Genomic_DNA"/>
</dbReference>
<keyword evidence="11" id="KW-1185">Reference proteome</keyword>
<keyword evidence="6 8" id="KW-0406">Ion transport</keyword>
<dbReference type="RefSeq" id="XP_007310536.1">
    <property type="nucleotide sequence ID" value="XM_007310474.1"/>
</dbReference>
<dbReference type="InterPro" id="IPR004698">
    <property type="entry name" value="Zn/Fe_permease_fun/pln"/>
</dbReference>
<dbReference type="KEGG" id="shs:STEHIDRAFT_87403"/>
<feature type="transmembrane region" description="Helical" evidence="8">
    <location>
        <begin position="245"/>
        <end position="267"/>
    </location>
</feature>
<evidence type="ECO:0000256" key="7">
    <source>
        <dbReference type="ARBA" id="ARBA00023136"/>
    </source>
</evidence>
<evidence type="ECO:0000256" key="1">
    <source>
        <dbReference type="ARBA" id="ARBA00004141"/>
    </source>
</evidence>
<reference evidence="11" key="1">
    <citation type="journal article" date="2012" name="Science">
        <title>The Paleozoic origin of enzymatic lignin decomposition reconstructed from 31 fungal genomes.</title>
        <authorList>
            <person name="Floudas D."/>
            <person name="Binder M."/>
            <person name="Riley R."/>
            <person name="Barry K."/>
            <person name="Blanchette R.A."/>
            <person name="Henrissat B."/>
            <person name="Martinez A.T."/>
            <person name="Otillar R."/>
            <person name="Spatafora J.W."/>
            <person name="Yadav J.S."/>
            <person name="Aerts A."/>
            <person name="Benoit I."/>
            <person name="Boyd A."/>
            <person name="Carlson A."/>
            <person name="Copeland A."/>
            <person name="Coutinho P.M."/>
            <person name="de Vries R.P."/>
            <person name="Ferreira P."/>
            <person name="Findley K."/>
            <person name="Foster B."/>
            <person name="Gaskell J."/>
            <person name="Glotzer D."/>
            <person name="Gorecki P."/>
            <person name="Heitman J."/>
            <person name="Hesse C."/>
            <person name="Hori C."/>
            <person name="Igarashi K."/>
            <person name="Jurgens J.A."/>
            <person name="Kallen N."/>
            <person name="Kersten P."/>
            <person name="Kohler A."/>
            <person name="Kuees U."/>
            <person name="Kumar T.K.A."/>
            <person name="Kuo A."/>
            <person name="LaButti K."/>
            <person name="Larrondo L.F."/>
            <person name="Lindquist E."/>
            <person name="Ling A."/>
            <person name="Lombard V."/>
            <person name="Lucas S."/>
            <person name="Lundell T."/>
            <person name="Martin R."/>
            <person name="McLaughlin D.J."/>
            <person name="Morgenstern I."/>
            <person name="Morin E."/>
            <person name="Murat C."/>
            <person name="Nagy L.G."/>
            <person name="Nolan M."/>
            <person name="Ohm R.A."/>
            <person name="Patyshakuliyeva A."/>
            <person name="Rokas A."/>
            <person name="Ruiz-Duenas F.J."/>
            <person name="Sabat G."/>
            <person name="Salamov A."/>
            <person name="Samejima M."/>
            <person name="Schmutz J."/>
            <person name="Slot J.C."/>
            <person name="St John F."/>
            <person name="Stenlid J."/>
            <person name="Sun H."/>
            <person name="Sun S."/>
            <person name="Syed K."/>
            <person name="Tsang A."/>
            <person name="Wiebenga A."/>
            <person name="Young D."/>
            <person name="Pisabarro A."/>
            <person name="Eastwood D.C."/>
            <person name="Martin F."/>
            <person name="Cullen D."/>
            <person name="Grigoriev I.V."/>
            <person name="Hibbett D.S."/>
        </authorList>
    </citation>
    <scope>NUCLEOTIDE SEQUENCE [LARGE SCALE GENOMIC DNA]</scope>
    <source>
        <strain evidence="11">FP-91666</strain>
    </source>
</reference>
<feature type="transmembrane region" description="Helical" evidence="8">
    <location>
        <begin position="279"/>
        <end position="299"/>
    </location>
</feature>
<feature type="transmembrane region" description="Helical" evidence="8">
    <location>
        <begin position="54"/>
        <end position="77"/>
    </location>
</feature>
<dbReference type="AlphaFoldDB" id="R7RYK1"/>
<feature type="transmembrane region" description="Helical" evidence="8">
    <location>
        <begin position="20"/>
        <end position="42"/>
    </location>
</feature>
<organism evidence="10 11">
    <name type="scientific">Stereum hirsutum (strain FP-91666)</name>
    <name type="common">White-rot fungus</name>
    <dbReference type="NCBI Taxonomy" id="721885"/>
    <lineage>
        <taxon>Eukaryota</taxon>
        <taxon>Fungi</taxon>
        <taxon>Dikarya</taxon>
        <taxon>Basidiomycota</taxon>
        <taxon>Agaricomycotina</taxon>
        <taxon>Agaricomycetes</taxon>
        <taxon>Russulales</taxon>
        <taxon>Stereaceae</taxon>
        <taxon>Stereum</taxon>
    </lineage>
</organism>
<evidence type="ECO:0000256" key="3">
    <source>
        <dbReference type="ARBA" id="ARBA00022448"/>
    </source>
</evidence>
<feature type="transmembrane region" description="Helical" evidence="8">
    <location>
        <begin position="352"/>
        <end position="370"/>
    </location>
</feature>
<dbReference type="OrthoDB" id="448280at2759"/>
<evidence type="ECO:0000256" key="8">
    <source>
        <dbReference type="RuleBase" id="RU362088"/>
    </source>
</evidence>
<evidence type="ECO:0000313" key="10">
    <source>
        <dbReference type="EMBL" id="EIM80404.1"/>
    </source>
</evidence>
<dbReference type="NCBIfam" id="TIGR00820">
    <property type="entry name" value="zip"/>
    <property type="match status" value="1"/>
</dbReference>
<evidence type="ECO:0000256" key="2">
    <source>
        <dbReference type="ARBA" id="ARBA00006939"/>
    </source>
</evidence>
<name>R7RYK1_STEHR</name>
<keyword evidence="4 8" id="KW-0812">Transmembrane</keyword>
<dbReference type="Proteomes" id="UP000053927">
    <property type="component" value="Unassembled WGS sequence"/>
</dbReference>
<proteinExistence type="inferred from homology"/>
<evidence type="ECO:0000313" key="11">
    <source>
        <dbReference type="Proteomes" id="UP000053927"/>
    </source>
</evidence>
<dbReference type="PANTHER" id="PTHR11040">
    <property type="entry name" value="ZINC/IRON TRANSPORTER"/>
    <property type="match status" value="1"/>
</dbReference>
<dbReference type="InterPro" id="IPR003689">
    <property type="entry name" value="ZIP"/>
</dbReference>
<feature type="transmembrane region" description="Helical" evidence="8">
    <location>
        <begin position="319"/>
        <end position="340"/>
    </location>
</feature>
<evidence type="ECO:0000256" key="6">
    <source>
        <dbReference type="ARBA" id="ARBA00023065"/>
    </source>
</evidence>
<feature type="region of interest" description="Disordered" evidence="9">
    <location>
        <begin position="142"/>
        <end position="178"/>
    </location>
</feature>
<dbReference type="eggNOG" id="KOG1558">
    <property type="taxonomic scope" value="Eukaryota"/>
</dbReference>
<dbReference type="OMA" id="CWVEGII"/>
<dbReference type="GeneID" id="18807504"/>
<evidence type="ECO:0000256" key="4">
    <source>
        <dbReference type="ARBA" id="ARBA00022692"/>
    </source>
</evidence>
<feature type="transmembrane region" description="Helical" evidence="8">
    <location>
        <begin position="216"/>
        <end position="239"/>
    </location>
</feature>
<dbReference type="Pfam" id="PF02535">
    <property type="entry name" value="Zip"/>
    <property type="match status" value="1"/>
</dbReference>
<dbReference type="GO" id="GO:0005886">
    <property type="term" value="C:plasma membrane"/>
    <property type="evidence" value="ECO:0007669"/>
    <property type="project" value="TreeGrafter"/>
</dbReference>
<comment type="subcellular location">
    <subcellularLocation>
        <location evidence="1 8">Membrane</location>
        <topology evidence="1 8">Multi-pass membrane protein</topology>
    </subcellularLocation>
</comment>
<evidence type="ECO:0000256" key="9">
    <source>
        <dbReference type="SAM" id="MobiDB-lite"/>
    </source>
</evidence>
<feature type="transmembrane region" description="Helical" evidence="8">
    <location>
        <begin position="97"/>
        <end position="119"/>
    </location>
</feature>
<keyword evidence="5 8" id="KW-1133">Transmembrane helix</keyword>
<dbReference type="PANTHER" id="PTHR11040:SF32">
    <property type="entry name" value="ZINC-REGULATED TRANSPORTER 1"/>
    <property type="match status" value="1"/>
</dbReference>